<proteinExistence type="predicted"/>
<feature type="non-terminal residue" evidence="1">
    <location>
        <position position="64"/>
    </location>
</feature>
<sequence length="64" mass="6873">MRVDGMSECKKAPLFPAGPFCKGIILGLLDDGGNDACADGTAAFADREAKLFFHRDRNDQLNGN</sequence>
<evidence type="ECO:0000313" key="2">
    <source>
        <dbReference type="Proteomes" id="UP000186228"/>
    </source>
</evidence>
<dbReference type="Proteomes" id="UP000186228">
    <property type="component" value="Unassembled WGS sequence"/>
</dbReference>
<organism evidence="1 2">
    <name type="scientific">Rhizobium hainanense</name>
    <dbReference type="NCBI Taxonomy" id="52131"/>
    <lineage>
        <taxon>Bacteria</taxon>
        <taxon>Pseudomonadati</taxon>
        <taxon>Pseudomonadota</taxon>
        <taxon>Alphaproteobacteria</taxon>
        <taxon>Hyphomicrobiales</taxon>
        <taxon>Rhizobiaceae</taxon>
        <taxon>Rhizobium/Agrobacterium group</taxon>
        <taxon>Rhizobium</taxon>
    </lineage>
</organism>
<protein>
    <submittedName>
        <fullName evidence="1">Uncharacterized protein</fullName>
    </submittedName>
</protein>
<dbReference type="STRING" id="52131.GA0061100_1281"/>
<keyword evidence="2" id="KW-1185">Reference proteome</keyword>
<dbReference type="AlphaFoldDB" id="A0A1C3WLJ3"/>
<evidence type="ECO:0000313" key="1">
    <source>
        <dbReference type="EMBL" id="SCB40840.1"/>
    </source>
</evidence>
<accession>A0A1C3WLJ3</accession>
<reference evidence="2" key="1">
    <citation type="submission" date="2016-08" db="EMBL/GenBank/DDBJ databases">
        <authorList>
            <person name="Varghese N."/>
            <person name="Submissions Spin"/>
        </authorList>
    </citation>
    <scope>NUCLEOTIDE SEQUENCE [LARGE SCALE GENOMIC DNA]</scope>
    <source>
        <strain evidence="2">CCBAU 57015</strain>
    </source>
</reference>
<gene>
    <name evidence="1" type="ORF">GA0061100_1281</name>
</gene>
<dbReference type="EMBL" id="FMAC01000028">
    <property type="protein sequence ID" value="SCB40840.1"/>
    <property type="molecule type" value="Genomic_DNA"/>
</dbReference>
<name>A0A1C3WLJ3_9HYPH</name>